<dbReference type="Proteomes" id="UP001521785">
    <property type="component" value="Unassembled WGS sequence"/>
</dbReference>
<proteinExistence type="predicted"/>
<gene>
    <name evidence="1" type="ORF">SLS60_006607</name>
</gene>
<sequence>MAQAAGAADAQIADEYPSPETIERWKRLFGYSSVEAAKLITAQRQDVTRERITSKHWALVKDAEEAAGYDREAYEHRQRLPELFNRNGTTIPVNGQEGSLMFGFRMGGLLNSAEKVKEIGEMEELPKIEDGWSEMGPVKFCMVDLRTKGKLEEWLAQRAVLKQ</sequence>
<comment type="caution">
    <text evidence="1">The sequence shown here is derived from an EMBL/GenBank/DDBJ whole genome shotgun (WGS) entry which is preliminary data.</text>
</comment>
<accession>A0ABR3RCP7</accession>
<reference evidence="1 2" key="1">
    <citation type="submission" date="2024-02" db="EMBL/GenBank/DDBJ databases">
        <title>De novo assembly and annotation of 12 fungi associated with fruit tree decline syndrome in Ontario, Canada.</title>
        <authorList>
            <person name="Sulman M."/>
            <person name="Ellouze W."/>
            <person name="Ilyukhin E."/>
        </authorList>
    </citation>
    <scope>NUCLEOTIDE SEQUENCE [LARGE SCALE GENOMIC DNA]</scope>
    <source>
        <strain evidence="1 2">M42-189</strain>
    </source>
</reference>
<evidence type="ECO:0000313" key="2">
    <source>
        <dbReference type="Proteomes" id="UP001521785"/>
    </source>
</evidence>
<organism evidence="1 2">
    <name type="scientific">Paraconiothyrium brasiliense</name>
    <dbReference type="NCBI Taxonomy" id="300254"/>
    <lineage>
        <taxon>Eukaryota</taxon>
        <taxon>Fungi</taxon>
        <taxon>Dikarya</taxon>
        <taxon>Ascomycota</taxon>
        <taxon>Pezizomycotina</taxon>
        <taxon>Dothideomycetes</taxon>
        <taxon>Pleosporomycetidae</taxon>
        <taxon>Pleosporales</taxon>
        <taxon>Massarineae</taxon>
        <taxon>Didymosphaeriaceae</taxon>
        <taxon>Paraconiothyrium</taxon>
    </lineage>
</organism>
<name>A0ABR3RCP7_9PLEO</name>
<dbReference type="EMBL" id="JAKJXO020000008">
    <property type="protein sequence ID" value="KAL1601692.1"/>
    <property type="molecule type" value="Genomic_DNA"/>
</dbReference>
<keyword evidence="2" id="KW-1185">Reference proteome</keyword>
<evidence type="ECO:0000313" key="1">
    <source>
        <dbReference type="EMBL" id="KAL1601692.1"/>
    </source>
</evidence>
<protein>
    <submittedName>
        <fullName evidence="1">Uncharacterized protein</fullName>
    </submittedName>
</protein>